<reference evidence="2" key="1">
    <citation type="submission" date="2014-03" db="EMBL/GenBank/DDBJ databases">
        <title>The sialotranscriptome of Amblyomma triste, Amblyomma parvum and Amblyomma cajennense ticks, uncovered by 454-based RNA-seq.</title>
        <authorList>
            <person name="Garcia G.R."/>
            <person name="Gardinassi L.G."/>
            <person name="Ribeiro J.M."/>
            <person name="Anatriello E."/>
            <person name="Ferreira B.R."/>
            <person name="Moreira H.N."/>
            <person name="Mafra C."/>
            <person name="Olegario M.M."/>
            <person name="Szabo P.J."/>
            <person name="Miranda-Santos I.K."/>
            <person name="Maruyama S.R."/>
        </authorList>
    </citation>
    <scope>NUCLEOTIDE SEQUENCE</scope>
    <source>
        <strain evidence="2">Uberlandia</strain>
        <tissue evidence="2">Salivary glands</tissue>
    </source>
</reference>
<evidence type="ECO:0000313" key="2">
    <source>
        <dbReference type="EMBL" id="JAC19426.1"/>
    </source>
</evidence>
<feature type="non-terminal residue" evidence="2">
    <location>
        <position position="1"/>
    </location>
</feature>
<dbReference type="SUPFAM" id="SSF49599">
    <property type="entry name" value="TRAF domain-like"/>
    <property type="match status" value="1"/>
</dbReference>
<dbReference type="AlphaFoldDB" id="A0A023FCE3"/>
<dbReference type="EMBL" id="GBBK01005056">
    <property type="protein sequence ID" value="JAC19426.1"/>
    <property type="molecule type" value="mRNA"/>
</dbReference>
<sequence length="89" mass="10509">LKLHVRIRLYKGTVDDILQWPFEHKIKLCLMHPEGDKDRVLRIWRPCLQRATRSNGGAAYITDSFSVEELITDGYMENDQMRVMFELLS</sequence>
<feature type="domain" description="TRAF1-6 MATH" evidence="1">
    <location>
        <begin position="4"/>
        <end position="83"/>
    </location>
</feature>
<proteinExistence type="evidence at transcript level"/>
<accession>A0A023FCE3</accession>
<keyword evidence="2" id="KW-0675">Receptor</keyword>
<dbReference type="InterPro" id="IPR008974">
    <property type="entry name" value="TRAF-like"/>
</dbReference>
<organism evidence="2">
    <name type="scientific">Amblyomma cajennense</name>
    <name type="common">Cayenne tick</name>
    <name type="synonym">Acarus cajennensis</name>
    <dbReference type="NCBI Taxonomy" id="34607"/>
    <lineage>
        <taxon>Eukaryota</taxon>
        <taxon>Metazoa</taxon>
        <taxon>Ecdysozoa</taxon>
        <taxon>Arthropoda</taxon>
        <taxon>Chelicerata</taxon>
        <taxon>Arachnida</taxon>
        <taxon>Acari</taxon>
        <taxon>Parasitiformes</taxon>
        <taxon>Ixodida</taxon>
        <taxon>Ixodoidea</taxon>
        <taxon>Ixodidae</taxon>
        <taxon>Amblyomminae</taxon>
        <taxon>Amblyomma</taxon>
    </lineage>
</organism>
<evidence type="ECO:0000259" key="1">
    <source>
        <dbReference type="Pfam" id="PF21355"/>
    </source>
</evidence>
<name>A0A023FCE3_AMBCJ</name>
<dbReference type="Gene3D" id="2.60.210.10">
    <property type="entry name" value="Apoptosis, Tumor Necrosis Factor Receptor Associated Protein 2, Chain A"/>
    <property type="match status" value="1"/>
</dbReference>
<dbReference type="Pfam" id="PF21355">
    <property type="entry name" value="TRAF-mep_MATH"/>
    <property type="match status" value="1"/>
</dbReference>
<protein>
    <submittedName>
        <fullName evidence="2">Putative tumor necrosis factor receptor-associated factor</fullName>
    </submittedName>
</protein>
<dbReference type="InterPro" id="IPR049342">
    <property type="entry name" value="TRAF1-6_MATH_dom"/>
</dbReference>